<protein>
    <recommendedName>
        <fullName evidence="4">Transmembrane protein</fullName>
    </recommendedName>
</protein>
<name>A0A8H6M4N4_9AGAR</name>
<feature type="transmembrane region" description="Helical" evidence="1">
    <location>
        <begin position="65"/>
        <end position="89"/>
    </location>
</feature>
<keyword evidence="3" id="KW-1185">Reference proteome</keyword>
<proteinExistence type="predicted"/>
<sequence>MFKAHRAAITPEAQLEYTLPPAIQSIRDGWQLTFQSAAVVGVAAQLFSYFKTKDAYPNDLEGTRLAVVTFCYLAMFFNIGATISGFILIDGLGEIQFHASTAVRKGEASSILPSAGPLEGSPLELLRRFDGGSYWTRLVYHWIISFCLGVLSLLLLLLVYIFSQEHKAMQYLSAILAIYLLLPVLFLLSNDRTGEPLSAGPNDVRWK</sequence>
<organism evidence="2 3">
    <name type="scientific">Ephemerocybe angulata</name>
    <dbReference type="NCBI Taxonomy" id="980116"/>
    <lineage>
        <taxon>Eukaryota</taxon>
        <taxon>Fungi</taxon>
        <taxon>Dikarya</taxon>
        <taxon>Basidiomycota</taxon>
        <taxon>Agaricomycotina</taxon>
        <taxon>Agaricomycetes</taxon>
        <taxon>Agaricomycetidae</taxon>
        <taxon>Agaricales</taxon>
        <taxon>Agaricineae</taxon>
        <taxon>Psathyrellaceae</taxon>
        <taxon>Ephemerocybe</taxon>
    </lineage>
</organism>
<evidence type="ECO:0000313" key="2">
    <source>
        <dbReference type="EMBL" id="KAF6752974.1"/>
    </source>
</evidence>
<comment type="caution">
    <text evidence="2">The sequence shown here is derived from an EMBL/GenBank/DDBJ whole genome shotgun (WGS) entry which is preliminary data.</text>
</comment>
<keyword evidence="1" id="KW-1133">Transmembrane helix</keyword>
<evidence type="ECO:0000256" key="1">
    <source>
        <dbReference type="SAM" id="Phobius"/>
    </source>
</evidence>
<evidence type="ECO:0008006" key="4">
    <source>
        <dbReference type="Google" id="ProtNLM"/>
    </source>
</evidence>
<keyword evidence="1" id="KW-0812">Transmembrane</keyword>
<dbReference type="Proteomes" id="UP000521943">
    <property type="component" value="Unassembled WGS sequence"/>
</dbReference>
<gene>
    <name evidence="2" type="ORF">DFP72DRAFT_1069759</name>
</gene>
<dbReference type="OrthoDB" id="3225366at2759"/>
<accession>A0A8H6M4N4</accession>
<feature type="transmembrane region" description="Helical" evidence="1">
    <location>
        <begin position="168"/>
        <end position="188"/>
    </location>
</feature>
<dbReference type="AlphaFoldDB" id="A0A8H6M4N4"/>
<reference evidence="2 3" key="1">
    <citation type="submission" date="2020-07" db="EMBL/GenBank/DDBJ databases">
        <title>Comparative genomics of pyrophilous fungi reveals a link between fire events and developmental genes.</title>
        <authorList>
            <consortium name="DOE Joint Genome Institute"/>
            <person name="Steindorff A.S."/>
            <person name="Carver A."/>
            <person name="Calhoun S."/>
            <person name="Stillman K."/>
            <person name="Liu H."/>
            <person name="Lipzen A."/>
            <person name="Pangilinan J."/>
            <person name="Labutti K."/>
            <person name="Bruns T.D."/>
            <person name="Grigoriev I.V."/>
        </authorList>
    </citation>
    <scope>NUCLEOTIDE SEQUENCE [LARGE SCALE GENOMIC DNA]</scope>
    <source>
        <strain evidence="2 3">CBS 144469</strain>
    </source>
</reference>
<evidence type="ECO:0000313" key="3">
    <source>
        <dbReference type="Proteomes" id="UP000521943"/>
    </source>
</evidence>
<keyword evidence="1" id="KW-0472">Membrane</keyword>
<dbReference type="EMBL" id="JACGCI010000041">
    <property type="protein sequence ID" value="KAF6752974.1"/>
    <property type="molecule type" value="Genomic_DNA"/>
</dbReference>
<feature type="transmembrane region" description="Helical" evidence="1">
    <location>
        <begin position="138"/>
        <end position="162"/>
    </location>
</feature>